<sequence length="302" mass="32853">MKDVSFFDVIIIGGSYAGLSAGMALGRALKKVLIIDSGYPCNIQTPHSHNFLTQDGKAPKEIATLGKDEVLKYETVQFHEGEAVMASKVSGGFEVCMLSGIIFKAKKLIFASGIRDIQPQLNGFSACWGKSIIHCPFCHGYEVKNRPTGILGNGDAGFEFAKMISNWTQDLILFTNGPSTLTPIQMQKLQSYNISIIEKPIAYFEHKEGYLEHIVFSDLTDYPLKVLYAKLPFVQKSVLPLALGCDFTAQGLIKVNEFQKTSVYGISACGDSANPLRSVSNAVASGTVAGAMINKELTDDTF</sequence>
<dbReference type="AlphaFoldDB" id="A0A9N8J3G5"/>
<name>A0A9N8J3G5_9FLAO</name>
<dbReference type="InterPro" id="IPR036188">
    <property type="entry name" value="FAD/NAD-bd_sf"/>
</dbReference>
<dbReference type="EMBL" id="CAIJDE010000048">
    <property type="protein sequence ID" value="CAC9975458.1"/>
    <property type="molecule type" value="Genomic_DNA"/>
</dbReference>
<keyword evidence="1" id="KW-0285">Flavoprotein</keyword>
<dbReference type="PRINTS" id="PR00469">
    <property type="entry name" value="PNDRDTASEII"/>
</dbReference>
<dbReference type="PANTHER" id="PTHR48105">
    <property type="entry name" value="THIOREDOXIN REDUCTASE 1-RELATED-RELATED"/>
    <property type="match status" value="1"/>
</dbReference>
<evidence type="ECO:0000259" key="3">
    <source>
        <dbReference type="Pfam" id="PF07992"/>
    </source>
</evidence>
<dbReference type="Gene3D" id="3.50.50.60">
    <property type="entry name" value="FAD/NAD(P)-binding domain"/>
    <property type="match status" value="2"/>
</dbReference>
<dbReference type="InterPro" id="IPR050097">
    <property type="entry name" value="Ferredoxin-NADP_redctase_2"/>
</dbReference>
<keyword evidence="5" id="KW-1185">Reference proteome</keyword>
<reference evidence="4 5" key="1">
    <citation type="submission" date="2020-06" db="EMBL/GenBank/DDBJ databases">
        <authorList>
            <person name="Criscuolo A."/>
        </authorList>
    </citation>
    <scope>NUCLEOTIDE SEQUENCE [LARGE SCALE GENOMIC DNA]</scope>
    <source>
        <strain evidence="4">PXU-55</strain>
    </source>
</reference>
<evidence type="ECO:0000313" key="5">
    <source>
        <dbReference type="Proteomes" id="UP000533639"/>
    </source>
</evidence>
<evidence type="ECO:0000256" key="2">
    <source>
        <dbReference type="ARBA" id="ARBA00023002"/>
    </source>
</evidence>
<dbReference type="GO" id="GO:0016491">
    <property type="term" value="F:oxidoreductase activity"/>
    <property type="evidence" value="ECO:0007669"/>
    <property type="project" value="UniProtKB-KW"/>
</dbReference>
<gene>
    <name evidence="4" type="ORF">FLAPXU55_03171</name>
</gene>
<feature type="domain" description="FAD/NAD(P)-binding" evidence="3">
    <location>
        <begin position="7"/>
        <end position="286"/>
    </location>
</feature>
<dbReference type="PRINTS" id="PR00368">
    <property type="entry name" value="FADPNR"/>
</dbReference>
<evidence type="ECO:0000313" key="4">
    <source>
        <dbReference type="EMBL" id="CAC9975458.1"/>
    </source>
</evidence>
<dbReference type="Pfam" id="PF07992">
    <property type="entry name" value="Pyr_redox_2"/>
    <property type="match status" value="1"/>
</dbReference>
<keyword evidence="2" id="KW-0560">Oxidoreductase</keyword>
<dbReference type="SUPFAM" id="SSF51905">
    <property type="entry name" value="FAD/NAD(P)-binding domain"/>
    <property type="match status" value="1"/>
</dbReference>
<organism evidence="4 5">
    <name type="scientific">Flavobacterium panici</name>
    <dbReference type="NCBI Taxonomy" id="2654843"/>
    <lineage>
        <taxon>Bacteria</taxon>
        <taxon>Pseudomonadati</taxon>
        <taxon>Bacteroidota</taxon>
        <taxon>Flavobacteriia</taxon>
        <taxon>Flavobacteriales</taxon>
        <taxon>Flavobacteriaceae</taxon>
        <taxon>Flavobacterium</taxon>
    </lineage>
</organism>
<evidence type="ECO:0000256" key="1">
    <source>
        <dbReference type="ARBA" id="ARBA00022630"/>
    </source>
</evidence>
<dbReference type="InterPro" id="IPR023753">
    <property type="entry name" value="FAD/NAD-binding_dom"/>
</dbReference>
<proteinExistence type="predicted"/>
<dbReference type="Proteomes" id="UP000533639">
    <property type="component" value="Unassembled WGS sequence"/>
</dbReference>
<comment type="caution">
    <text evidence="4">The sequence shown here is derived from an EMBL/GenBank/DDBJ whole genome shotgun (WGS) entry which is preliminary data.</text>
</comment>
<protein>
    <submittedName>
        <fullName evidence="4">NAD(P)/FAD-dependent oxidoreductase</fullName>
    </submittedName>
</protein>
<accession>A0A9N8J3G5</accession>